<dbReference type="Gene3D" id="2.40.160.20">
    <property type="match status" value="1"/>
</dbReference>
<keyword evidence="4" id="KW-1185">Reference proteome</keyword>
<evidence type="ECO:0000313" key="4">
    <source>
        <dbReference type="Proteomes" id="UP000645610"/>
    </source>
</evidence>
<protein>
    <submittedName>
        <fullName evidence="3">Outer membrane beta-barrel protein</fullName>
    </submittedName>
</protein>
<dbReference type="InterPro" id="IPR011250">
    <property type="entry name" value="OMP/PagP_B-barrel"/>
</dbReference>
<name>A0A931BL29_9BACT</name>
<sequence length="192" mass="20922">MYSSYYQKIGKYPPEYVSSQFRLPVQLTAGYQFTPRLAVQASAAYSGTSRDLFTVNSNNPASPTGYTEGSFTFTARSISAAALARYTVTSPTARLRVDALGGAGLEHSGGNSRGTISTRPFGQDAQPVESHYSKNILTATLGAGLRYSLNPHFELTYDFTVNRALTSDTRDYITRSLTTAHGLGVRYRFGSR</sequence>
<dbReference type="InterPro" id="IPR027385">
    <property type="entry name" value="Beta-barrel_OMP"/>
</dbReference>
<organism evidence="3 4">
    <name type="scientific">Hymenobacter properus</name>
    <dbReference type="NCBI Taxonomy" id="2791026"/>
    <lineage>
        <taxon>Bacteria</taxon>
        <taxon>Pseudomonadati</taxon>
        <taxon>Bacteroidota</taxon>
        <taxon>Cytophagia</taxon>
        <taxon>Cytophagales</taxon>
        <taxon>Hymenobacteraceae</taxon>
        <taxon>Hymenobacter</taxon>
    </lineage>
</organism>
<evidence type="ECO:0000313" key="3">
    <source>
        <dbReference type="EMBL" id="MBF9144272.1"/>
    </source>
</evidence>
<dbReference type="SUPFAM" id="SSF56925">
    <property type="entry name" value="OMPA-like"/>
    <property type="match status" value="1"/>
</dbReference>
<accession>A0A931BL29</accession>
<keyword evidence="1" id="KW-0732">Signal</keyword>
<dbReference type="EMBL" id="JADQDP010000007">
    <property type="protein sequence ID" value="MBF9144272.1"/>
    <property type="molecule type" value="Genomic_DNA"/>
</dbReference>
<dbReference type="Proteomes" id="UP000645610">
    <property type="component" value="Unassembled WGS sequence"/>
</dbReference>
<evidence type="ECO:0000256" key="1">
    <source>
        <dbReference type="ARBA" id="ARBA00022729"/>
    </source>
</evidence>
<gene>
    <name evidence="3" type="ORF">I2I01_21700</name>
</gene>
<feature type="domain" description="Outer membrane protein beta-barrel" evidence="2">
    <location>
        <begin position="26"/>
        <end position="189"/>
    </location>
</feature>
<reference evidence="3 4" key="1">
    <citation type="submission" date="2020-11" db="EMBL/GenBank/DDBJ databases">
        <authorList>
            <person name="Kim M.K."/>
        </authorList>
    </citation>
    <scope>NUCLEOTIDE SEQUENCE [LARGE SCALE GENOMIC DNA]</scope>
    <source>
        <strain evidence="3 4">BT439</strain>
    </source>
</reference>
<dbReference type="AlphaFoldDB" id="A0A931BL29"/>
<evidence type="ECO:0000259" key="2">
    <source>
        <dbReference type="Pfam" id="PF13505"/>
    </source>
</evidence>
<proteinExistence type="predicted"/>
<comment type="caution">
    <text evidence="3">The sequence shown here is derived from an EMBL/GenBank/DDBJ whole genome shotgun (WGS) entry which is preliminary data.</text>
</comment>
<dbReference type="Pfam" id="PF13505">
    <property type="entry name" value="OMP_b-brl"/>
    <property type="match status" value="1"/>
</dbReference>